<dbReference type="InterPro" id="IPR059226">
    <property type="entry name" value="Choice_anch_Q_dom"/>
</dbReference>
<gene>
    <name evidence="2" type="ORF">C7S18_04625</name>
</gene>
<dbReference type="RefSeq" id="WP_106890454.1">
    <property type="nucleotide sequence ID" value="NZ_CP027860.1"/>
</dbReference>
<dbReference type="InterPro" id="IPR012334">
    <property type="entry name" value="Pectin_lyas_fold"/>
</dbReference>
<keyword evidence="3" id="KW-1185">Reference proteome</keyword>
<dbReference type="KEGG" id="xba:C7S18_04625"/>
<protein>
    <recommendedName>
        <fullName evidence="4">Right handed beta helix domain-containing protein</fullName>
    </recommendedName>
</protein>
<dbReference type="SUPFAM" id="SSF51126">
    <property type="entry name" value="Pectin lyase-like"/>
    <property type="match status" value="1"/>
</dbReference>
<name>A0A2P1PNX4_9GAMM</name>
<dbReference type="OrthoDB" id="5522195at2"/>
<reference evidence="2 3" key="1">
    <citation type="submission" date="2018-03" db="EMBL/GenBank/DDBJ databases">
        <title>Ahniella affigens gen. nov., sp. nov., a gammaproteobacterium isolated from sandy soil near a stream.</title>
        <authorList>
            <person name="Ko Y."/>
            <person name="Kim J.-H."/>
        </authorList>
    </citation>
    <scope>NUCLEOTIDE SEQUENCE [LARGE SCALE GENOMIC DNA]</scope>
    <source>
        <strain evidence="2 3">D13</strain>
    </source>
</reference>
<keyword evidence="1" id="KW-0732">Signal</keyword>
<accession>A0A2P1PNX4</accession>
<proteinExistence type="predicted"/>
<sequence>MRGTIFGVLLLGGLGTSAQATVYTIGPDGAFPTVNAAIADANANPDNHEFRLQTGTHVGGVVFPINGEKVWQISGGWNASFTQNPIAPSQTIWQASALGGTVLTFNLTSMAQLQVRNLTILGGLGVGAPGGIYGGLANASQFSLEDCRVTGHQSNFGAAGLRLDATQTSQIAIARCEFTNNTAFGTGQKDGIGAFLRASNSARISVSESYFGFNQDSVQSSGSFGAGLSVEGFGDAQLTLSDNVIADNVVLATSSSGAGLAIGVFDNSTLDINALEVARNSAPNQVSGNRTQAYVLATLTADFGIGNCLVTNSALGGIYVTHTGTGTSTMSNCTVVNNQGTGLVYEASAGSHSLTNTIVHGNEGSTFGLILGTPVLRSNNLGDDVGANNVNPQFVNGSNDFHLAAGSPAIDTGSNSFNTATSDLDFNPRVVNGVIDIGAYEFQTPPTDALFASGFEDMP</sequence>
<evidence type="ECO:0000313" key="2">
    <source>
        <dbReference type="EMBL" id="AVP96526.1"/>
    </source>
</evidence>
<dbReference type="EMBL" id="CP027860">
    <property type="protein sequence ID" value="AVP96526.1"/>
    <property type="molecule type" value="Genomic_DNA"/>
</dbReference>
<evidence type="ECO:0008006" key="4">
    <source>
        <dbReference type="Google" id="ProtNLM"/>
    </source>
</evidence>
<feature type="chain" id="PRO_5015199645" description="Right handed beta helix domain-containing protein" evidence="1">
    <location>
        <begin position="21"/>
        <end position="459"/>
    </location>
</feature>
<reference evidence="2 3" key="2">
    <citation type="submission" date="2018-03" db="EMBL/GenBank/DDBJ databases">
        <authorList>
            <person name="Keele B.F."/>
        </authorList>
    </citation>
    <scope>NUCLEOTIDE SEQUENCE [LARGE SCALE GENOMIC DNA]</scope>
    <source>
        <strain evidence="2 3">D13</strain>
    </source>
</reference>
<dbReference type="Proteomes" id="UP000241074">
    <property type="component" value="Chromosome"/>
</dbReference>
<dbReference type="NCBIfam" id="NF041518">
    <property type="entry name" value="choice_anch_Q"/>
    <property type="match status" value="1"/>
</dbReference>
<dbReference type="AlphaFoldDB" id="A0A2P1PNX4"/>
<organism evidence="2 3">
    <name type="scientific">Ahniella affigens</name>
    <dbReference type="NCBI Taxonomy" id="2021234"/>
    <lineage>
        <taxon>Bacteria</taxon>
        <taxon>Pseudomonadati</taxon>
        <taxon>Pseudomonadota</taxon>
        <taxon>Gammaproteobacteria</taxon>
        <taxon>Lysobacterales</taxon>
        <taxon>Rhodanobacteraceae</taxon>
        <taxon>Ahniella</taxon>
    </lineage>
</organism>
<evidence type="ECO:0000313" key="3">
    <source>
        <dbReference type="Proteomes" id="UP000241074"/>
    </source>
</evidence>
<dbReference type="Gene3D" id="2.160.20.10">
    <property type="entry name" value="Single-stranded right-handed beta-helix, Pectin lyase-like"/>
    <property type="match status" value="1"/>
</dbReference>
<evidence type="ECO:0000256" key="1">
    <source>
        <dbReference type="SAM" id="SignalP"/>
    </source>
</evidence>
<dbReference type="InterPro" id="IPR011050">
    <property type="entry name" value="Pectin_lyase_fold/virulence"/>
</dbReference>
<feature type="signal peptide" evidence="1">
    <location>
        <begin position="1"/>
        <end position="20"/>
    </location>
</feature>